<dbReference type="Proteomes" id="UP001295423">
    <property type="component" value="Unassembled WGS sequence"/>
</dbReference>
<evidence type="ECO:0000256" key="1">
    <source>
        <dbReference type="SAM" id="MobiDB-lite"/>
    </source>
</evidence>
<evidence type="ECO:0000313" key="2">
    <source>
        <dbReference type="EMBL" id="CAJ1931686.1"/>
    </source>
</evidence>
<accession>A0AAD2CEW9</accession>
<sequence>MTSSEPSETPSSTLEFTTLPPTAMLVVGGTPQPTGTEEANTLLPSPILIDGPSQSTTPSHFPTFAPVSTSTLSPNPSASPSGITSLEPSASPSLAPTLAPVVDPTSPPTSAPTVASSLEPTFVPSISPSTQDCHLLPTHSCLSLAGKGAITIGSNSYTAANACEFATVGTIGNWNSQYCTAAGSCSGLEEYEPTDRLPSSPRSMTVGNNSCNRENCCACMTVVPDDSCNVLVFTAR</sequence>
<dbReference type="AlphaFoldDB" id="A0AAD2CEW9"/>
<feature type="compositionally biased region" description="Low complexity" evidence="1">
    <location>
        <begin position="1"/>
        <end position="22"/>
    </location>
</feature>
<feature type="compositionally biased region" description="Polar residues" evidence="1">
    <location>
        <begin position="31"/>
        <end position="43"/>
    </location>
</feature>
<comment type="caution">
    <text evidence="2">The sequence shown here is derived from an EMBL/GenBank/DDBJ whole genome shotgun (WGS) entry which is preliminary data.</text>
</comment>
<feature type="region of interest" description="Disordered" evidence="1">
    <location>
        <begin position="1"/>
        <end position="116"/>
    </location>
</feature>
<protein>
    <submittedName>
        <fullName evidence="2">Uncharacterized protein</fullName>
    </submittedName>
</protein>
<feature type="compositionally biased region" description="Low complexity" evidence="1">
    <location>
        <begin position="84"/>
        <end position="104"/>
    </location>
</feature>
<gene>
    <name evidence="2" type="ORF">CYCCA115_LOCUS2501</name>
</gene>
<organism evidence="2 3">
    <name type="scientific">Cylindrotheca closterium</name>
    <dbReference type="NCBI Taxonomy" id="2856"/>
    <lineage>
        <taxon>Eukaryota</taxon>
        <taxon>Sar</taxon>
        <taxon>Stramenopiles</taxon>
        <taxon>Ochrophyta</taxon>
        <taxon>Bacillariophyta</taxon>
        <taxon>Bacillariophyceae</taxon>
        <taxon>Bacillariophycidae</taxon>
        <taxon>Bacillariales</taxon>
        <taxon>Bacillariaceae</taxon>
        <taxon>Cylindrotheca</taxon>
    </lineage>
</organism>
<evidence type="ECO:0000313" key="3">
    <source>
        <dbReference type="Proteomes" id="UP001295423"/>
    </source>
</evidence>
<keyword evidence="3" id="KW-1185">Reference proteome</keyword>
<dbReference type="EMBL" id="CAKOGP040000169">
    <property type="protein sequence ID" value="CAJ1931686.1"/>
    <property type="molecule type" value="Genomic_DNA"/>
</dbReference>
<name>A0AAD2CEW9_9STRA</name>
<feature type="compositionally biased region" description="Polar residues" evidence="1">
    <location>
        <begin position="52"/>
        <end position="83"/>
    </location>
</feature>
<reference evidence="2" key="1">
    <citation type="submission" date="2023-08" db="EMBL/GenBank/DDBJ databases">
        <authorList>
            <person name="Audoor S."/>
            <person name="Bilcke G."/>
        </authorList>
    </citation>
    <scope>NUCLEOTIDE SEQUENCE</scope>
</reference>
<proteinExistence type="predicted"/>